<dbReference type="PANTHER" id="PTHR30146:SF153">
    <property type="entry name" value="LACTOSE OPERON REPRESSOR"/>
    <property type="match status" value="1"/>
</dbReference>
<dbReference type="CDD" id="cd01392">
    <property type="entry name" value="HTH_LacI"/>
    <property type="match status" value="1"/>
</dbReference>
<keyword evidence="3" id="KW-0804">Transcription</keyword>
<feature type="coiled-coil region" evidence="4">
    <location>
        <begin position="301"/>
        <end position="328"/>
    </location>
</feature>
<name>A0ABN3AZM9_9MICC</name>
<keyword evidence="7" id="KW-1185">Reference proteome</keyword>
<keyword evidence="2 6" id="KW-0238">DNA-binding</keyword>
<dbReference type="SMART" id="SM00354">
    <property type="entry name" value="HTH_LACI"/>
    <property type="match status" value="1"/>
</dbReference>
<proteinExistence type="predicted"/>
<dbReference type="Gene3D" id="3.40.50.2300">
    <property type="match status" value="2"/>
</dbReference>
<evidence type="ECO:0000313" key="7">
    <source>
        <dbReference type="Proteomes" id="UP001500974"/>
    </source>
</evidence>
<dbReference type="PROSITE" id="PS50932">
    <property type="entry name" value="HTH_LACI_2"/>
    <property type="match status" value="1"/>
</dbReference>
<dbReference type="InterPro" id="IPR010982">
    <property type="entry name" value="Lambda_DNA-bd_dom_sf"/>
</dbReference>
<evidence type="ECO:0000256" key="1">
    <source>
        <dbReference type="ARBA" id="ARBA00023015"/>
    </source>
</evidence>
<dbReference type="Proteomes" id="UP001500974">
    <property type="component" value="Unassembled WGS sequence"/>
</dbReference>
<organism evidence="6 7">
    <name type="scientific">Arthrobacter parietis</name>
    <dbReference type="NCBI Taxonomy" id="271434"/>
    <lineage>
        <taxon>Bacteria</taxon>
        <taxon>Bacillati</taxon>
        <taxon>Actinomycetota</taxon>
        <taxon>Actinomycetes</taxon>
        <taxon>Micrococcales</taxon>
        <taxon>Micrococcaceae</taxon>
        <taxon>Arthrobacter</taxon>
    </lineage>
</organism>
<dbReference type="Gene3D" id="1.10.260.40">
    <property type="entry name" value="lambda repressor-like DNA-binding domains"/>
    <property type="match status" value="1"/>
</dbReference>
<dbReference type="SUPFAM" id="SSF47413">
    <property type="entry name" value="lambda repressor-like DNA-binding domains"/>
    <property type="match status" value="1"/>
</dbReference>
<dbReference type="PANTHER" id="PTHR30146">
    <property type="entry name" value="LACI-RELATED TRANSCRIPTIONAL REPRESSOR"/>
    <property type="match status" value="1"/>
</dbReference>
<evidence type="ECO:0000256" key="4">
    <source>
        <dbReference type="SAM" id="Coils"/>
    </source>
</evidence>
<evidence type="ECO:0000256" key="2">
    <source>
        <dbReference type="ARBA" id="ARBA00023125"/>
    </source>
</evidence>
<sequence length="341" mass="36373">MATMQDVARHANVSIATVSFTINNTKPVSPATRAKVEAAMQELGFRRNVVGRALASKRTRIIALLFPALQHSFSGTVVHFFTSAAAAARELGYNLVLWPISNDAGQTTELTSTGLVDGVILMEVQFDDPRVEELEKSGTPFALIGRTRDPSALTYVDINFEDTLAAAVRHLTELGHSRIVLLDDAVGSRDLEGFGPVGRSRDSYETEMRRRGLEPASFTCEATPRAGKAAAAVLLRNFPQATGVIIQNELAATGFVSGLRHAGIEIPRDLSVLSVGSSAEMAAMADPELTVMSSPSTELGRMGVEALIDQLEGRASELRQELVMCTLEGGQSTGPAATPAH</sequence>
<dbReference type="InterPro" id="IPR000843">
    <property type="entry name" value="HTH_LacI"/>
</dbReference>
<dbReference type="RefSeq" id="WP_346028606.1">
    <property type="nucleotide sequence ID" value="NZ_BAAAON010000003.1"/>
</dbReference>
<accession>A0ABN3AZM9</accession>
<reference evidence="6 7" key="1">
    <citation type="journal article" date="2019" name="Int. J. Syst. Evol. Microbiol.">
        <title>The Global Catalogue of Microorganisms (GCM) 10K type strain sequencing project: providing services to taxonomists for standard genome sequencing and annotation.</title>
        <authorList>
            <consortium name="The Broad Institute Genomics Platform"/>
            <consortium name="The Broad Institute Genome Sequencing Center for Infectious Disease"/>
            <person name="Wu L."/>
            <person name="Ma J."/>
        </authorList>
    </citation>
    <scope>NUCLEOTIDE SEQUENCE [LARGE SCALE GENOMIC DNA]</scope>
    <source>
        <strain evidence="6 7">JCM 14917</strain>
    </source>
</reference>
<protein>
    <submittedName>
        <fullName evidence="6">LacI family DNA-binding transcriptional regulator</fullName>
    </submittedName>
</protein>
<evidence type="ECO:0000256" key="3">
    <source>
        <dbReference type="ARBA" id="ARBA00023163"/>
    </source>
</evidence>
<dbReference type="SUPFAM" id="SSF53822">
    <property type="entry name" value="Periplasmic binding protein-like I"/>
    <property type="match status" value="1"/>
</dbReference>
<evidence type="ECO:0000313" key="6">
    <source>
        <dbReference type="EMBL" id="GAA2177257.1"/>
    </source>
</evidence>
<gene>
    <name evidence="6" type="ORF">GCM10009784_27180</name>
</gene>
<comment type="caution">
    <text evidence="6">The sequence shown here is derived from an EMBL/GenBank/DDBJ whole genome shotgun (WGS) entry which is preliminary data.</text>
</comment>
<keyword evidence="1" id="KW-0805">Transcription regulation</keyword>
<dbReference type="Pfam" id="PF13377">
    <property type="entry name" value="Peripla_BP_3"/>
    <property type="match status" value="1"/>
</dbReference>
<dbReference type="GO" id="GO:0003677">
    <property type="term" value="F:DNA binding"/>
    <property type="evidence" value="ECO:0007669"/>
    <property type="project" value="UniProtKB-KW"/>
</dbReference>
<dbReference type="EMBL" id="BAAAON010000003">
    <property type="protein sequence ID" value="GAA2177257.1"/>
    <property type="molecule type" value="Genomic_DNA"/>
</dbReference>
<feature type="domain" description="HTH lacI-type" evidence="5">
    <location>
        <begin position="2"/>
        <end position="56"/>
    </location>
</feature>
<dbReference type="InterPro" id="IPR046335">
    <property type="entry name" value="LacI/GalR-like_sensor"/>
</dbReference>
<evidence type="ECO:0000259" key="5">
    <source>
        <dbReference type="PROSITE" id="PS50932"/>
    </source>
</evidence>
<dbReference type="Pfam" id="PF00356">
    <property type="entry name" value="LacI"/>
    <property type="match status" value="1"/>
</dbReference>
<keyword evidence="4" id="KW-0175">Coiled coil</keyword>
<dbReference type="InterPro" id="IPR028082">
    <property type="entry name" value="Peripla_BP_I"/>
</dbReference>